<dbReference type="InterPro" id="IPR001478">
    <property type="entry name" value="PDZ"/>
</dbReference>
<dbReference type="EMBL" id="FQWH01000005">
    <property type="protein sequence ID" value="SHG88990.1"/>
    <property type="molecule type" value="Genomic_DNA"/>
</dbReference>
<evidence type="ECO:0000313" key="4">
    <source>
        <dbReference type="EMBL" id="SHG88990.1"/>
    </source>
</evidence>
<feature type="signal peptide" evidence="2">
    <location>
        <begin position="1"/>
        <end position="19"/>
    </location>
</feature>
<keyword evidence="1" id="KW-0378">Hydrolase</keyword>
<evidence type="ECO:0000256" key="2">
    <source>
        <dbReference type="SAM" id="SignalP"/>
    </source>
</evidence>
<accession>A0A1M5NHJ5</accession>
<dbReference type="InterPro" id="IPR036034">
    <property type="entry name" value="PDZ_sf"/>
</dbReference>
<reference evidence="4 5" key="1">
    <citation type="submission" date="2016-11" db="EMBL/GenBank/DDBJ databases">
        <authorList>
            <person name="Jaros S."/>
            <person name="Januszkiewicz K."/>
            <person name="Wedrychowicz H."/>
        </authorList>
    </citation>
    <scope>NUCLEOTIDE SEQUENCE [LARGE SCALE GENOMIC DNA]</scope>
    <source>
        <strain evidence="4 5">DSM 6792</strain>
    </source>
</reference>
<dbReference type="Proteomes" id="UP000184112">
    <property type="component" value="Unassembled WGS sequence"/>
</dbReference>
<sequence>MKKYIALFFGLLLPFCLKAQDSFTIENNKKKAVIPFKLINNLIFIPIKVNGIELNFLLDSGVEETILFSMDEMQEVKFNNVEKIKLRGLGSENEIEGLKSTKNTFETHGLRSDNHMLFVILDQSFNLSSHIGIPVNGIIGYKFFKNNLIEVNYEKKKITVHTDNESIRRRLNNKFKSIPITIEKSKPYIYTNAVVDSVDIKAKLLIDIGNSDAFWIFENNKIKLPQKNFPDFLGKGFSGDIEGHRARIKMFSIDEFDFKKPIVAFPDSSSIRNVKMVPDRIGSVGGEVLKRFTVVLDYKDQKLYLKKNNKFSEPFTYNKSGITIQHNGLQWVQETVHLETVKVAGSLSEAEMAANNNGSGGNFRYKFSLKPIYEIVNIRKFSAAEKSGLQKGDIIVSINNERPYKYSLQQINQLLKSEHDIWITIEVERNSLILKFRFKLEDEL</sequence>
<dbReference type="SUPFAM" id="SSF50156">
    <property type="entry name" value="PDZ domain-like"/>
    <property type="match status" value="1"/>
</dbReference>
<dbReference type="GO" id="GO:0004190">
    <property type="term" value="F:aspartic-type endopeptidase activity"/>
    <property type="evidence" value="ECO:0007669"/>
    <property type="project" value="InterPro"/>
</dbReference>
<dbReference type="InterPro" id="IPR001995">
    <property type="entry name" value="Peptidase_A2_cat"/>
</dbReference>
<dbReference type="AlphaFoldDB" id="A0A1M5NHJ5"/>
<evidence type="ECO:0000313" key="5">
    <source>
        <dbReference type="Proteomes" id="UP000184112"/>
    </source>
</evidence>
<gene>
    <name evidence="4" type="ORF">SAMN05444388_10512</name>
</gene>
<proteinExistence type="predicted"/>
<keyword evidence="4" id="KW-0645">Protease</keyword>
<keyword evidence="2" id="KW-0732">Signal</keyword>
<dbReference type="Pfam" id="PF17820">
    <property type="entry name" value="PDZ_6"/>
    <property type="match status" value="1"/>
</dbReference>
<dbReference type="InterPro" id="IPR041489">
    <property type="entry name" value="PDZ_6"/>
</dbReference>
<feature type="chain" id="PRO_5012725565" evidence="2">
    <location>
        <begin position="20"/>
        <end position="444"/>
    </location>
</feature>
<feature type="domain" description="Peptidase A2" evidence="3">
    <location>
        <begin position="54"/>
        <end position="91"/>
    </location>
</feature>
<evidence type="ECO:0000256" key="1">
    <source>
        <dbReference type="ARBA" id="ARBA00022801"/>
    </source>
</evidence>
<organism evidence="4 5">
    <name type="scientific">Flavobacterium johnsoniae</name>
    <name type="common">Cytophaga johnsonae</name>
    <dbReference type="NCBI Taxonomy" id="986"/>
    <lineage>
        <taxon>Bacteria</taxon>
        <taxon>Pseudomonadati</taxon>
        <taxon>Bacteroidota</taxon>
        <taxon>Flavobacteriia</taxon>
        <taxon>Flavobacteriales</taxon>
        <taxon>Flavobacteriaceae</taxon>
        <taxon>Flavobacterium</taxon>
    </lineage>
</organism>
<dbReference type="SMART" id="SM00228">
    <property type="entry name" value="PDZ"/>
    <property type="match status" value="1"/>
</dbReference>
<name>A0A1M5NHJ5_FLAJO</name>
<dbReference type="PROSITE" id="PS50175">
    <property type="entry name" value="ASP_PROT_RETROV"/>
    <property type="match status" value="1"/>
</dbReference>
<dbReference type="RefSeq" id="WP_073409565.1">
    <property type="nucleotide sequence ID" value="NZ_CP158862.1"/>
</dbReference>
<evidence type="ECO:0000259" key="3">
    <source>
        <dbReference type="PROSITE" id="PS50175"/>
    </source>
</evidence>
<dbReference type="GO" id="GO:0006508">
    <property type="term" value="P:proteolysis"/>
    <property type="evidence" value="ECO:0007669"/>
    <property type="project" value="UniProtKB-KW"/>
</dbReference>
<dbReference type="Gene3D" id="2.30.42.10">
    <property type="match status" value="1"/>
</dbReference>
<dbReference type="Gene3D" id="2.40.70.10">
    <property type="entry name" value="Acid Proteases"/>
    <property type="match status" value="1"/>
</dbReference>
<protein>
    <submittedName>
        <fullName evidence="4">Aspartyl protease</fullName>
    </submittedName>
</protein>
<dbReference type="InterPro" id="IPR021109">
    <property type="entry name" value="Peptidase_aspartic_dom_sf"/>
</dbReference>